<dbReference type="AlphaFoldDB" id="A0AAV7MX64"/>
<dbReference type="FunFam" id="1.10.630.10:FF:000001">
    <property type="entry name" value="Cytochrome P450, family 2"/>
    <property type="match status" value="2"/>
</dbReference>
<keyword evidence="7" id="KW-0256">Endoplasmic reticulum</keyword>
<dbReference type="PROSITE" id="PS00086">
    <property type="entry name" value="CYTOCHROME_P450"/>
    <property type="match status" value="1"/>
</dbReference>
<dbReference type="InterPro" id="IPR050182">
    <property type="entry name" value="Cytochrome_P450_fam2"/>
</dbReference>
<dbReference type="GO" id="GO:0008392">
    <property type="term" value="F:arachidonate epoxygenase activity"/>
    <property type="evidence" value="ECO:0007669"/>
    <property type="project" value="TreeGrafter"/>
</dbReference>
<organism evidence="13 14">
    <name type="scientific">Pleurodeles waltl</name>
    <name type="common">Iberian ribbed newt</name>
    <dbReference type="NCBI Taxonomy" id="8319"/>
    <lineage>
        <taxon>Eukaryota</taxon>
        <taxon>Metazoa</taxon>
        <taxon>Chordata</taxon>
        <taxon>Craniata</taxon>
        <taxon>Vertebrata</taxon>
        <taxon>Euteleostomi</taxon>
        <taxon>Amphibia</taxon>
        <taxon>Batrachia</taxon>
        <taxon>Caudata</taxon>
        <taxon>Salamandroidea</taxon>
        <taxon>Salamandridae</taxon>
        <taxon>Pleurodelinae</taxon>
        <taxon>Pleurodeles</taxon>
    </lineage>
</organism>
<keyword evidence="11" id="KW-0503">Monooxygenase</keyword>
<evidence type="ECO:0000256" key="5">
    <source>
        <dbReference type="ARBA" id="ARBA00022617"/>
    </source>
</evidence>
<keyword evidence="8" id="KW-0492">Microsome</keyword>
<evidence type="ECO:0000256" key="8">
    <source>
        <dbReference type="ARBA" id="ARBA00022848"/>
    </source>
</evidence>
<dbReference type="InterPro" id="IPR036396">
    <property type="entry name" value="Cyt_P450_sf"/>
</dbReference>
<evidence type="ECO:0000256" key="7">
    <source>
        <dbReference type="ARBA" id="ARBA00022824"/>
    </source>
</evidence>
<keyword evidence="14" id="KW-1185">Reference proteome</keyword>
<evidence type="ECO:0000256" key="11">
    <source>
        <dbReference type="ARBA" id="ARBA00023033"/>
    </source>
</evidence>
<name>A0AAV7MX64_PLEWA</name>
<dbReference type="EMBL" id="JANPWB010000013">
    <property type="protein sequence ID" value="KAJ1108361.1"/>
    <property type="molecule type" value="Genomic_DNA"/>
</dbReference>
<comment type="caution">
    <text evidence="13">The sequence shown here is derived from an EMBL/GenBank/DDBJ whole genome shotgun (WGS) entry which is preliminary data.</text>
</comment>
<dbReference type="GO" id="GO:0019373">
    <property type="term" value="P:epoxygenase P450 pathway"/>
    <property type="evidence" value="ECO:0007669"/>
    <property type="project" value="TreeGrafter"/>
</dbReference>
<gene>
    <name evidence="13" type="ORF">NDU88_005737</name>
</gene>
<reference evidence="13" key="1">
    <citation type="journal article" date="2022" name="bioRxiv">
        <title>Sequencing and chromosome-scale assembly of the giantPleurodeles waltlgenome.</title>
        <authorList>
            <person name="Brown T."/>
            <person name="Elewa A."/>
            <person name="Iarovenko S."/>
            <person name="Subramanian E."/>
            <person name="Araus A.J."/>
            <person name="Petzold A."/>
            <person name="Susuki M."/>
            <person name="Suzuki K.-i.T."/>
            <person name="Hayashi T."/>
            <person name="Toyoda A."/>
            <person name="Oliveira C."/>
            <person name="Osipova E."/>
            <person name="Leigh N.D."/>
            <person name="Simon A."/>
            <person name="Yun M.H."/>
        </authorList>
    </citation>
    <scope>NUCLEOTIDE SEQUENCE</scope>
    <source>
        <strain evidence="13">20211129_DDA</strain>
        <tissue evidence="13">Liver</tissue>
    </source>
</reference>
<proteinExistence type="inferred from homology"/>
<comment type="subcellular location">
    <subcellularLocation>
        <location evidence="3">Endoplasmic reticulum membrane</location>
    </subcellularLocation>
    <subcellularLocation>
        <location evidence="2">Microsome membrane</location>
    </subcellularLocation>
</comment>
<evidence type="ECO:0000256" key="2">
    <source>
        <dbReference type="ARBA" id="ARBA00004524"/>
    </source>
</evidence>
<protein>
    <submittedName>
        <fullName evidence="13">Uncharacterized protein</fullName>
    </submittedName>
</protein>
<comment type="similarity">
    <text evidence="4">Belongs to the cytochrome P450 family.</text>
</comment>
<evidence type="ECO:0000313" key="14">
    <source>
        <dbReference type="Proteomes" id="UP001066276"/>
    </source>
</evidence>
<dbReference type="InterPro" id="IPR017972">
    <property type="entry name" value="Cyt_P450_CS"/>
</dbReference>
<evidence type="ECO:0000313" key="13">
    <source>
        <dbReference type="EMBL" id="KAJ1108361.1"/>
    </source>
</evidence>
<keyword evidence="6" id="KW-0479">Metal-binding</keyword>
<evidence type="ECO:0000256" key="6">
    <source>
        <dbReference type="ARBA" id="ARBA00022723"/>
    </source>
</evidence>
<dbReference type="InterPro" id="IPR002401">
    <property type="entry name" value="Cyt_P450_E_grp-I"/>
</dbReference>
<keyword evidence="9" id="KW-0560">Oxidoreductase</keyword>
<dbReference type="GO" id="GO:0005506">
    <property type="term" value="F:iron ion binding"/>
    <property type="evidence" value="ECO:0007669"/>
    <property type="project" value="InterPro"/>
</dbReference>
<dbReference type="PANTHER" id="PTHR24300">
    <property type="entry name" value="CYTOCHROME P450 508A4-RELATED"/>
    <property type="match status" value="1"/>
</dbReference>
<dbReference type="GO" id="GO:0005789">
    <property type="term" value="C:endoplasmic reticulum membrane"/>
    <property type="evidence" value="ECO:0007669"/>
    <property type="project" value="UniProtKB-SubCell"/>
</dbReference>
<keyword evidence="12" id="KW-0472">Membrane</keyword>
<dbReference type="Proteomes" id="UP001066276">
    <property type="component" value="Chromosome 9"/>
</dbReference>
<dbReference type="SUPFAM" id="SSF48264">
    <property type="entry name" value="Cytochrome P450"/>
    <property type="match status" value="2"/>
</dbReference>
<dbReference type="PRINTS" id="PR00385">
    <property type="entry name" value="P450"/>
</dbReference>
<keyword evidence="10" id="KW-0408">Iron</keyword>
<dbReference type="GO" id="GO:0020037">
    <property type="term" value="F:heme binding"/>
    <property type="evidence" value="ECO:0007669"/>
    <property type="project" value="InterPro"/>
</dbReference>
<dbReference type="Gene3D" id="1.10.630.10">
    <property type="entry name" value="Cytochrome P450"/>
    <property type="match status" value="2"/>
</dbReference>
<dbReference type="GO" id="GO:0006805">
    <property type="term" value="P:xenobiotic metabolic process"/>
    <property type="evidence" value="ECO:0007669"/>
    <property type="project" value="TreeGrafter"/>
</dbReference>
<dbReference type="CDD" id="cd11026">
    <property type="entry name" value="CYP2"/>
    <property type="match status" value="1"/>
</dbReference>
<dbReference type="PRINTS" id="PR00463">
    <property type="entry name" value="EP450I"/>
</dbReference>
<sequence>MRTLRGHSEKYGTVFTIHIGSRPVLVLCGYETVKEALVDQADDFSGRGHFPAFYLITKGYGVVISNGERWKQLRRFSLITLRNFGMGKRSIEERIQEEAQFLVEELRKTKERAFDPTFFFSKAVSNVICSVVFGSRFDYEDKKFLSLLQLLNDNFRFLSTTWGQLLNRFPGIILPLPGPHRKMLKNIKVVKRLVKEYIKEHQMILDPSNPRDFIDCFLIKMQQETQNRASEFSMKNLVMTTLNLFAAGTETVSTTLRYGLMILLKYPEVEETVHQEIEHVIGESRLPCMEDRNKMPYTEAVIHEIQRFIDIIPLNLPHSVTRDTTFRGYTIPKGTDVIPVLSSVLHDQNKFGNPKCFDPQRFLDGNGYFRKNDAFMPFSAETAFNPTFYFSKAVSNVICSVVFGNRFDYEDKKFLSLLQLLNENIRFLSSAWSQLFNNFPRIIQPLPGPHKTYLHNVKMVKRFVKEYIKEHQETLDPNNPRDFIDCFLFKMQQEKQNPVSEFSMKNLVVTTLDLFAAGTETVSTTLRYGLLIFLKNPEVEERTHQEIDRVIGKSRQPCMDDRSKMPYTEAVIHEIQRFSDIIPLNVLHSVTRDTTFRGYTIPKGMDVIPVLSSVLYDEKMFGCPESFDPNHFMDGNGSFKRNDAFMPFSTGKRICPGERLAGMELFLFFTNILQNFSLKAANNSDNIDLTPEMSGFGNIPQAYQLHLIPRLK</sequence>
<accession>A0AAV7MX64</accession>
<dbReference type="GO" id="GO:0016712">
    <property type="term" value="F:oxidoreductase activity, acting on paired donors, with incorporation or reduction of molecular oxygen, reduced flavin or flavoprotein as one donor, and incorporation of one atom of oxygen"/>
    <property type="evidence" value="ECO:0007669"/>
    <property type="project" value="TreeGrafter"/>
</dbReference>
<evidence type="ECO:0000256" key="10">
    <source>
        <dbReference type="ARBA" id="ARBA00023004"/>
    </source>
</evidence>
<evidence type="ECO:0000256" key="12">
    <source>
        <dbReference type="ARBA" id="ARBA00023136"/>
    </source>
</evidence>
<comment type="cofactor">
    <cofactor evidence="1">
        <name>heme</name>
        <dbReference type="ChEBI" id="CHEBI:30413"/>
    </cofactor>
</comment>
<dbReference type="Pfam" id="PF00067">
    <property type="entry name" value="p450"/>
    <property type="match status" value="2"/>
</dbReference>
<evidence type="ECO:0000256" key="1">
    <source>
        <dbReference type="ARBA" id="ARBA00001971"/>
    </source>
</evidence>
<dbReference type="PANTHER" id="PTHR24300:SF153">
    <property type="entry name" value="CYTOCHROME P450 2G1-LIKE-RELATED"/>
    <property type="match status" value="1"/>
</dbReference>
<dbReference type="InterPro" id="IPR001128">
    <property type="entry name" value="Cyt_P450"/>
</dbReference>
<keyword evidence="5" id="KW-0349">Heme</keyword>
<evidence type="ECO:0000256" key="4">
    <source>
        <dbReference type="ARBA" id="ARBA00010617"/>
    </source>
</evidence>
<evidence type="ECO:0000256" key="3">
    <source>
        <dbReference type="ARBA" id="ARBA00004586"/>
    </source>
</evidence>
<evidence type="ECO:0000256" key="9">
    <source>
        <dbReference type="ARBA" id="ARBA00023002"/>
    </source>
</evidence>